<dbReference type="PANTHER" id="PTHR46948:SF1">
    <property type="entry name" value="RIBONUCLEASE P PROTEIN SUBUNIT P38"/>
    <property type="match status" value="1"/>
</dbReference>
<dbReference type="OrthoDB" id="5983893at2759"/>
<keyword evidence="4" id="KW-1185">Reference proteome</keyword>
<feature type="compositionally biased region" description="Basic residues" evidence="1">
    <location>
        <begin position="253"/>
        <end position="263"/>
    </location>
</feature>
<protein>
    <recommendedName>
        <fullName evidence="2">Ribosomal protein eL8/eL30/eS12/Gadd45 domain-containing protein</fullName>
    </recommendedName>
</protein>
<gene>
    <name evidence="3" type="ORF">PACLA_8A076166</name>
</gene>
<name>A0A7D9IFZ7_PARCT</name>
<dbReference type="GO" id="GO:0033204">
    <property type="term" value="F:ribonuclease P RNA binding"/>
    <property type="evidence" value="ECO:0007669"/>
    <property type="project" value="TreeGrafter"/>
</dbReference>
<dbReference type="GO" id="GO:0001650">
    <property type="term" value="C:fibrillar center"/>
    <property type="evidence" value="ECO:0007669"/>
    <property type="project" value="TreeGrafter"/>
</dbReference>
<dbReference type="SUPFAM" id="SSF55315">
    <property type="entry name" value="L30e-like"/>
    <property type="match status" value="1"/>
</dbReference>
<evidence type="ECO:0000313" key="4">
    <source>
        <dbReference type="Proteomes" id="UP001152795"/>
    </source>
</evidence>
<dbReference type="InterPro" id="IPR029064">
    <property type="entry name" value="Ribosomal_eL30-like_sf"/>
</dbReference>
<dbReference type="AlphaFoldDB" id="A0A7D9IFZ7"/>
<dbReference type="InterPro" id="IPR042848">
    <property type="entry name" value="Rpp38"/>
</dbReference>
<feature type="compositionally biased region" description="Basic and acidic residues" evidence="1">
    <location>
        <begin position="198"/>
        <end position="210"/>
    </location>
</feature>
<dbReference type="GO" id="GO:0004526">
    <property type="term" value="F:ribonuclease P activity"/>
    <property type="evidence" value="ECO:0007669"/>
    <property type="project" value="TreeGrafter"/>
</dbReference>
<dbReference type="EMBL" id="CACRXK020004900">
    <property type="protein sequence ID" value="CAB4004416.1"/>
    <property type="molecule type" value="Genomic_DNA"/>
</dbReference>
<dbReference type="GO" id="GO:0001682">
    <property type="term" value="P:tRNA 5'-leader removal"/>
    <property type="evidence" value="ECO:0007669"/>
    <property type="project" value="InterPro"/>
</dbReference>
<evidence type="ECO:0000259" key="2">
    <source>
        <dbReference type="Pfam" id="PF01248"/>
    </source>
</evidence>
<evidence type="ECO:0000256" key="1">
    <source>
        <dbReference type="SAM" id="MobiDB-lite"/>
    </source>
</evidence>
<feature type="compositionally biased region" description="Polar residues" evidence="1">
    <location>
        <begin position="234"/>
        <end position="244"/>
    </location>
</feature>
<sequence length="263" mass="29321">MADEKKSKTKKKPGIKNFLTTPYSLTWSNLDKGDNKNILDGIRSVFPTTGIKREKTEEFSSHESPFVSWNMTKKALAIGVNSVTKSLEKNNLMLVLVCRSTKPAVLTNHLMLLSATRSTPCCAVFGLSDVMAPLLGIKTVVACGFKKDITANILKDLVQYIVCKIPPLPEQYLAIWNNNGHNSSQKTLTKNEISKDLENKTEGGSDKDVPKFGPVLNKQNEHTSVRQGKKRTFDSTYVNTQIKTLSPRETPKIKKKKSLKQPK</sequence>
<dbReference type="PANTHER" id="PTHR46948">
    <property type="entry name" value="RIBONUCLEASE P PROTEIN SUBUNIT P38"/>
    <property type="match status" value="1"/>
</dbReference>
<dbReference type="GO" id="GO:0000172">
    <property type="term" value="C:ribonuclease MRP complex"/>
    <property type="evidence" value="ECO:0007669"/>
    <property type="project" value="InterPro"/>
</dbReference>
<dbReference type="InterPro" id="IPR004038">
    <property type="entry name" value="Ribosomal_eL8/eL30/eS12/Gad45"/>
</dbReference>
<proteinExistence type="predicted"/>
<reference evidence="3" key="1">
    <citation type="submission" date="2020-04" db="EMBL/GenBank/DDBJ databases">
        <authorList>
            <person name="Alioto T."/>
            <person name="Alioto T."/>
            <person name="Gomez Garrido J."/>
        </authorList>
    </citation>
    <scope>NUCLEOTIDE SEQUENCE</scope>
    <source>
        <strain evidence="3">A484AB</strain>
    </source>
</reference>
<feature type="region of interest" description="Disordered" evidence="1">
    <location>
        <begin position="198"/>
        <end position="263"/>
    </location>
</feature>
<dbReference type="Pfam" id="PF01248">
    <property type="entry name" value="Ribosomal_L7Ae"/>
    <property type="match status" value="1"/>
</dbReference>
<accession>A0A7D9IFZ7</accession>
<feature type="domain" description="Ribosomal protein eL8/eL30/eS12/Gadd45" evidence="2">
    <location>
        <begin position="72"/>
        <end position="148"/>
    </location>
</feature>
<organism evidence="3 4">
    <name type="scientific">Paramuricea clavata</name>
    <name type="common">Red gorgonian</name>
    <name type="synonym">Violescent sea-whip</name>
    <dbReference type="NCBI Taxonomy" id="317549"/>
    <lineage>
        <taxon>Eukaryota</taxon>
        <taxon>Metazoa</taxon>
        <taxon>Cnidaria</taxon>
        <taxon>Anthozoa</taxon>
        <taxon>Octocorallia</taxon>
        <taxon>Malacalcyonacea</taxon>
        <taxon>Plexauridae</taxon>
        <taxon>Paramuricea</taxon>
    </lineage>
</organism>
<dbReference type="GO" id="GO:0005655">
    <property type="term" value="C:nucleolar ribonuclease P complex"/>
    <property type="evidence" value="ECO:0007669"/>
    <property type="project" value="InterPro"/>
</dbReference>
<comment type="caution">
    <text evidence="3">The sequence shown here is derived from an EMBL/GenBank/DDBJ whole genome shotgun (WGS) entry which is preliminary data.</text>
</comment>
<dbReference type="Proteomes" id="UP001152795">
    <property type="component" value="Unassembled WGS sequence"/>
</dbReference>
<evidence type="ECO:0000313" key="3">
    <source>
        <dbReference type="EMBL" id="CAB4004416.1"/>
    </source>
</evidence>
<dbReference type="Gene3D" id="3.30.1330.30">
    <property type="match status" value="1"/>
</dbReference>